<sequence>GRHRARRAGGPGRRQRLALARRLPDGDALRLHGRGLVQARQRPLLDPLPVLAGEPLPRQLRSAPRRDQLRPLVRQQHLRFPVANRDRDRALDHGRLRLRQVRVPAEARPLLPGDRHPDPAALRNPGAALRDDGRPRVDGHLPGAHPAVHRPGDRGVPGATATAGDPERAAGGGPDRRRRGVVDLHPDRPAAGATGDRGDGDHLLHGVMERLPVAADRRPQRREVHRQPGAGDADRPVQPGVRGGDGGVVHGHPADRPHLPALPAPLHRGDHGGGAEGI</sequence>
<dbReference type="AlphaFoldDB" id="A0A6J4U1N5"/>
<feature type="non-terminal residue" evidence="2">
    <location>
        <position position="1"/>
    </location>
</feature>
<evidence type="ECO:0000313" key="2">
    <source>
        <dbReference type="EMBL" id="CAA9537921.1"/>
    </source>
</evidence>
<feature type="non-terminal residue" evidence="2">
    <location>
        <position position="278"/>
    </location>
</feature>
<evidence type="ECO:0000256" key="1">
    <source>
        <dbReference type="SAM" id="MobiDB-lite"/>
    </source>
</evidence>
<accession>A0A6J4U1N5</accession>
<feature type="compositionally biased region" description="Basic and acidic residues" evidence="1">
    <location>
        <begin position="129"/>
        <end position="139"/>
    </location>
</feature>
<feature type="compositionally biased region" description="Basic and acidic residues" evidence="1">
    <location>
        <begin position="215"/>
        <end position="226"/>
    </location>
</feature>
<dbReference type="EMBL" id="CADCWF010000022">
    <property type="protein sequence ID" value="CAA9537921.1"/>
    <property type="molecule type" value="Genomic_DNA"/>
</dbReference>
<organism evidence="2">
    <name type="scientific">uncultured Thermomicrobiales bacterium</name>
    <dbReference type="NCBI Taxonomy" id="1645740"/>
    <lineage>
        <taxon>Bacteria</taxon>
        <taxon>Pseudomonadati</taxon>
        <taxon>Thermomicrobiota</taxon>
        <taxon>Thermomicrobia</taxon>
        <taxon>Thermomicrobiales</taxon>
        <taxon>environmental samples</taxon>
    </lineage>
</organism>
<protein>
    <submittedName>
        <fullName evidence="2">ABC transporter, permease protein 2 (Cluster 1, maltose/g3p/polyamine/iron)</fullName>
    </submittedName>
</protein>
<feature type="region of interest" description="Disordered" evidence="1">
    <location>
        <begin position="107"/>
        <end position="278"/>
    </location>
</feature>
<feature type="region of interest" description="Disordered" evidence="1">
    <location>
        <begin position="1"/>
        <end position="21"/>
    </location>
</feature>
<feature type="compositionally biased region" description="Basic and acidic residues" evidence="1">
    <location>
        <begin position="267"/>
        <end position="278"/>
    </location>
</feature>
<proteinExistence type="predicted"/>
<reference evidence="2" key="1">
    <citation type="submission" date="2020-02" db="EMBL/GenBank/DDBJ databases">
        <authorList>
            <person name="Meier V. D."/>
        </authorList>
    </citation>
    <scope>NUCLEOTIDE SEQUENCE</scope>
    <source>
        <strain evidence="2">AVDCRST_MAG59</strain>
    </source>
</reference>
<name>A0A6J4U1N5_9BACT</name>
<gene>
    <name evidence="2" type="ORF">AVDCRST_MAG59-516</name>
</gene>
<feature type="compositionally biased region" description="Basic and acidic residues" evidence="1">
    <location>
        <begin position="196"/>
        <end position="208"/>
    </location>
</feature>